<dbReference type="AlphaFoldDB" id="A0A2T0U0R1"/>
<keyword evidence="2" id="KW-0732">Signal</keyword>
<sequence length="194" mass="22369">MKNKIIDVVSFILVAALVAFAAYTYHEKEQLTLIISKQNDLIKKTTGKDSEFIDKANDLKDSIKTYTEKITFITGGKEISSSQFIDLYNKLESKNDSLDDKLWRLEERYRFAERHYKFKVKDELKGTTLYLTTEPSTADSARAALLLVRDRLKINKKDEWYLQTPKPDPKVVALGKRAKEIIDSAKLKDTNKVK</sequence>
<comment type="caution">
    <text evidence="3">The sequence shown here is derived from an EMBL/GenBank/DDBJ whole genome shotgun (WGS) entry which is preliminary data.</text>
</comment>
<reference evidence="3 4" key="1">
    <citation type="submission" date="2018-03" db="EMBL/GenBank/DDBJ databases">
        <title>Genomic Encyclopedia of Type Strains, Phase III (KMG-III): the genomes of soil and plant-associated and newly described type strains.</title>
        <authorList>
            <person name="Whitman W."/>
        </authorList>
    </citation>
    <scope>NUCLEOTIDE SEQUENCE [LARGE SCALE GENOMIC DNA]</scope>
    <source>
        <strain evidence="3 4">CGMCC 1.9313</strain>
    </source>
</reference>
<gene>
    <name evidence="3" type="ORF">B0I27_107122</name>
</gene>
<accession>A0A2T0U0R1</accession>
<proteinExistence type="predicted"/>
<name>A0A2T0U0R1_9SPHI</name>
<evidence type="ECO:0000313" key="3">
    <source>
        <dbReference type="EMBL" id="PRY51536.1"/>
    </source>
</evidence>
<evidence type="ECO:0000313" key="4">
    <source>
        <dbReference type="Proteomes" id="UP000238034"/>
    </source>
</evidence>
<dbReference type="Proteomes" id="UP000238034">
    <property type="component" value="Unassembled WGS sequence"/>
</dbReference>
<dbReference type="RefSeq" id="WP_106293872.1">
    <property type="nucleotide sequence ID" value="NZ_PVTH01000007.1"/>
</dbReference>
<organism evidence="3 4">
    <name type="scientific">Arcticibacter pallidicorallinus</name>
    <dbReference type="NCBI Taxonomy" id="1259464"/>
    <lineage>
        <taxon>Bacteria</taxon>
        <taxon>Pseudomonadati</taxon>
        <taxon>Bacteroidota</taxon>
        <taxon>Sphingobacteriia</taxon>
        <taxon>Sphingobacteriales</taxon>
        <taxon>Sphingobacteriaceae</taxon>
        <taxon>Arcticibacter</taxon>
    </lineage>
</organism>
<keyword evidence="4" id="KW-1185">Reference proteome</keyword>
<feature type="signal peptide" evidence="2">
    <location>
        <begin position="1"/>
        <end position="21"/>
    </location>
</feature>
<evidence type="ECO:0000256" key="1">
    <source>
        <dbReference type="SAM" id="Coils"/>
    </source>
</evidence>
<keyword evidence="1" id="KW-0175">Coiled coil</keyword>
<feature type="chain" id="PRO_5015660465" evidence="2">
    <location>
        <begin position="22"/>
        <end position="194"/>
    </location>
</feature>
<dbReference type="EMBL" id="PVTH01000007">
    <property type="protein sequence ID" value="PRY51536.1"/>
    <property type="molecule type" value="Genomic_DNA"/>
</dbReference>
<protein>
    <submittedName>
        <fullName evidence="3">Uncharacterized protein</fullName>
    </submittedName>
</protein>
<evidence type="ECO:0000256" key="2">
    <source>
        <dbReference type="SAM" id="SignalP"/>
    </source>
</evidence>
<feature type="coiled-coil region" evidence="1">
    <location>
        <begin position="88"/>
        <end position="115"/>
    </location>
</feature>